<keyword evidence="1" id="KW-1133">Transmembrane helix</keyword>
<name>A0A0K8PAH3_9CHLR</name>
<keyword evidence="3" id="KW-1185">Reference proteome</keyword>
<reference evidence="2" key="1">
    <citation type="journal article" date="2015" name="Genome Announc.">
        <title>Draft Genome Sequence of Anaerolineae Strain TC1, a Novel Isolate from a Methanogenic Wastewater Treatment System.</title>
        <authorList>
            <person name="Matsuura N."/>
            <person name="Tourlousse D.M."/>
            <person name="Sun L."/>
            <person name="Toyonaga M."/>
            <person name="Kuroda K."/>
            <person name="Ohashi A."/>
            <person name="Cruz R."/>
            <person name="Yamaguchi T."/>
            <person name="Sekiguchi Y."/>
        </authorList>
    </citation>
    <scope>NUCLEOTIDE SEQUENCE [LARGE SCALE GENOMIC DNA]</scope>
    <source>
        <strain evidence="2">TC1</strain>
    </source>
</reference>
<dbReference type="OrthoDB" id="4377336at2"/>
<dbReference type="Pfam" id="PF11193">
    <property type="entry name" value="DUF2812"/>
    <property type="match status" value="1"/>
</dbReference>
<feature type="transmembrane region" description="Helical" evidence="1">
    <location>
        <begin position="152"/>
        <end position="171"/>
    </location>
</feature>
<evidence type="ECO:0000313" key="2">
    <source>
        <dbReference type="EMBL" id="GAP39534.1"/>
    </source>
</evidence>
<keyword evidence="1" id="KW-0472">Membrane</keyword>
<organism evidence="2">
    <name type="scientific">Flexilinea flocculi</name>
    <dbReference type="NCBI Taxonomy" id="1678840"/>
    <lineage>
        <taxon>Bacteria</taxon>
        <taxon>Bacillati</taxon>
        <taxon>Chloroflexota</taxon>
        <taxon>Anaerolineae</taxon>
        <taxon>Anaerolineales</taxon>
        <taxon>Anaerolineaceae</taxon>
        <taxon>Flexilinea</taxon>
    </lineage>
</organism>
<evidence type="ECO:0008006" key="4">
    <source>
        <dbReference type="Google" id="ProtNLM"/>
    </source>
</evidence>
<evidence type="ECO:0000313" key="3">
    <source>
        <dbReference type="Proteomes" id="UP000053370"/>
    </source>
</evidence>
<accession>A0A0K8PAH3</accession>
<dbReference type="EMBL" id="DF968180">
    <property type="protein sequence ID" value="GAP39534.1"/>
    <property type="molecule type" value="Genomic_DNA"/>
</dbReference>
<keyword evidence="1" id="KW-0812">Transmembrane</keyword>
<dbReference type="InterPro" id="IPR021359">
    <property type="entry name" value="DUF2812"/>
</dbReference>
<gene>
    <name evidence="2" type="ORF">ATC1_1264</name>
</gene>
<sequence>MSKTRTEWFSTFRYMVPADYENWMEKLAADGWNIDKIGQWSSIRMVFKKTDPKQYRYIFDIHTSAKRDYLETYRQFGWEFVGQMASCFIWRKEYTAIRPESFTDLESIEKRNRNVMNAVMVSFILFTVITLVMIAATLLSSSSMSSEETRQMILFIACAVLFSTYLGWVVWKIYHNRDR</sequence>
<proteinExistence type="predicted"/>
<feature type="transmembrane region" description="Helical" evidence="1">
    <location>
        <begin position="118"/>
        <end position="140"/>
    </location>
</feature>
<dbReference type="Proteomes" id="UP000053370">
    <property type="component" value="Unassembled WGS sequence"/>
</dbReference>
<evidence type="ECO:0000256" key="1">
    <source>
        <dbReference type="SAM" id="Phobius"/>
    </source>
</evidence>
<dbReference type="AlphaFoldDB" id="A0A0K8PAH3"/>
<protein>
    <recommendedName>
        <fullName evidence="4">DUF2812 domain-containing protein</fullName>
    </recommendedName>
</protein>
<dbReference type="RefSeq" id="WP_062278052.1">
    <property type="nucleotide sequence ID" value="NZ_DF968180.1"/>
</dbReference>